<reference evidence="1" key="1">
    <citation type="submission" date="2014-11" db="EMBL/GenBank/DDBJ databases">
        <authorList>
            <person name="Amaro Gonzalez C."/>
        </authorList>
    </citation>
    <scope>NUCLEOTIDE SEQUENCE</scope>
</reference>
<dbReference type="AlphaFoldDB" id="A0A0E9WXD5"/>
<organism evidence="1">
    <name type="scientific">Anguilla anguilla</name>
    <name type="common">European freshwater eel</name>
    <name type="synonym">Muraena anguilla</name>
    <dbReference type="NCBI Taxonomy" id="7936"/>
    <lineage>
        <taxon>Eukaryota</taxon>
        <taxon>Metazoa</taxon>
        <taxon>Chordata</taxon>
        <taxon>Craniata</taxon>
        <taxon>Vertebrata</taxon>
        <taxon>Euteleostomi</taxon>
        <taxon>Actinopterygii</taxon>
        <taxon>Neopterygii</taxon>
        <taxon>Teleostei</taxon>
        <taxon>Anguilliformes</taxon>
        <taxon>Anguillidae</taxon>
        <taxon>Anguilla</taxon>
    </lineage>
</organism>
<dbReference type="EMBL" id="GBXM01014352">
    <property type="protein sequence ID" value="JAH94225.1"/>
    <property type="molecule type" value="Transcribed_RNA"/>
</dbReference>
<sequence length="42" mass="5021">MIQAQNIHNIQYEKIGMVQSVYSVHSPLPETHREISFREPRR</sequence>
<name>A0A0E9WXD5_ANGAN</name>
<proteinExistence type="predicted"/>
<protein>
    <submittedName>
        <fullName evidence="1">Uncharacterized protein</fullName>
    </submittedName>
</protein>
<evidence type="ECO:0000313" key="1">
    <source>
        <dbReference type="EMBL" id="JAH94225.1"/>
    </source>
</evidence>
<accession>A0A0E9WXD5</accession>
<reference evidence="1" key="2">
    <citation type="journal article" date="2015" name="Fish Shellfish Immunol.">
        <title>Early steps in the European eel (Anguilla anguilla)-Vibrio vulnificus interaction in the gills: Role of the RtxA13 toxin.</title>
        <authorList>
            <person name="Callol A."/>
            <person name="Pajuelo D."/>
            <person name="Ebbesson L."/>
            <person name="Teles M."/>
            <person name="MacKenzie S."/>
            <person name="Amaro C."/>
        </authorList>
    </citation>
    <scope>NUCLEOTIDE SEQUENCE</scope>
</reference>